<accession>A0A3S9HF47</accession>
<evidence type="ECO:0000313" key="2">
    <source>
        <dbReference type="Proteomes" id="UP000275663"/>
    </source>
</evidence>
<protein>
    <submittedName>
        <fullName evidence="1">Uncharacterized protein</fullName>
    </submittedName>
</protein>
<gene>
    <name evidence="1" type="ORF">EJN92_00950</name>
</gene>
<reference evidence="1 2" key="1">
    <citation type="journal article" date="2011" name="Int. J. Syst. Evol. Microbiol.">
        <title>Description of Undibacterium oligocarboniphilum sp. nov., isolated from purified water, and Undibacterium pigrum strain CCUG 49012 as the type strain of Undibacterium parvum sp. nov., and emended descriptions of the genus Undibacterium and the species Undibacterium pigrum.</title>
        <authorList>
            <person name="Eder W."/>
            <person name="Wanner G."/>
            <person name="Ludwig W."/>
            <person name="Busse H.J."/>
            <person name="Ziemke-Kageler F."/>
            <person name="Lang E."/>
        </authorList>
    </citation>
    <scope>NUCLEOTIDE SEQUENCE [LARGE SCALE GENOMIC DNA]</scope>
    <source>
        <strain evidence="1 2">DSM 23061</strain>
    </source>
</reference>
<dbReference type="KEGG" id="upv:EJN92_00950"/>
<dbReference type="RefSeq" id="WP_126126121.1">
    <property type="nucleotide sequence ID" value="NZ_CP034464.1"/>
</dbReference>
<evidence type="ECO:0000313" key="1">
    <source>
        <dbReference type="EMBL" id="AZP10722.1"/>
    </source>
</evidence>
<organism evidence="1 2">
    <name type="scientific">Undibacterium parvum</name>
    <dbReference type="NCBI Taxonomy" id="401471"/>
    <lineage>
        <taxon>Bacteria</taxon>
        <taxon>Pseudomonadati</taxon>
        <taxon>Pseudomonadota</taxon>
        <taxon>Betaproteobacteria</taxon>
        <taxon>Burkholderiales</taxon>
        <taxon>Oxalobacteraceae</taxon>
        <taxon>Undibacterium</taxon>
    </lineage>
</organism>
<proteinExistence type="predicted"/>
<dbReference type="OrthoDB" id="870676at2"/>
<dbReference type="EMBL" id="CP034464">
    <property type="protein sequence ID" value="AZP10722.1"/>
    <property type="molecule type" value="Genomic_DNA"/>
</dbReference>
<sequence length="283" mass="32869">MTNPFHLQQQTHLALAQYYRWYQVYEVPLTEARIANQKALLSDDVEITSQMGTSKGKADLQQRLELFTGWQNAHHVQNTEVKLLPDGKLSLEADIVYQNIRPDLSRHSYRLHYATVLVSTEQDLPVFEKLDLQATGQIAQFDFEPAYAENRSKSFMHYWLYLLETANGDSAKLHELLADDFFLELSEGQHISNLQQFDAWISAIPQRISVSSHAYKNFKVLDHGNQSFSVTLDFDWQGFNLQGQAMRAESQHEWLLENDMELRFAKLKSMRVRMLKPFQIVDA</sequence>
<name>A0A3S9HF47_9BURK</name>
<dbReference type="Proteomes" id="UP000275663">
    <property type="component" value="Chromosome"/>
</dbReference>
<dbReference type="AlphaFoldDB" id="A0A3S9HF47"/>
<keyword evidence="2" id="KW-1185">Reference proteome</keyword>